<dbReference type="InterPro" id="IPR009057">
    <property type="entry name" value="Homeodomain-like_sf"/>
</dbReference>
<dbReference type="KEGG" id="paun:MJA45_10275"/>
<name>A0AA96LN53_9BACL</name>
<dbReference type="PROSITE" id="PS01124">
    <property type="entry name" value="HTH_ARAC_FAMILY_2"/>
    <property type="match status" value="1"/>
</dbReference>
<dbReference type="Gene3D" id="2.60.120.10">
    <property type="entry name" value="Jelly Rolls"/>
    <property type="match status" value="1"/>
</dbReference>
<keyword evidence="2" id="KW-0238">DNA-binding</keyword>
<gene>
    <name evidence="5" type="ORF">MJA45_10275</name>
</gene>
<evidence type="ECO:0000313" key="6">
    <source>
        <dbReference type="Proteomes" id="UP001305702"/>
    </source>
</evidence>
<protein>
    <submittedName>
        <fullName evidence="5">AraC family transcriptional regulator</fullName>
    </submittedName>
</protein>
<keyword evidence="1" id="KW-0805">Transcription regulation</keyword>
<sequence>MKEQVWLRYGKEEEDFHFDHVTRTEPFGRNNHFHSTYEIYYLIAGHRAYFIKDRSYLVTPGSLVFINKQEVHKTSDVEVPGHERIVVNFSDRMLEGGSPPPRLLLSAFHSVSRVLPLKLAEQGFVQSLMAKLSRELSLQKEGYDLYIRLMLAELLLFAGRLADETGSPEEPVEIDNPVHRKITEVVRHLNTRFHEPIRLSDLSDQFYVSPYYLSRMFRKVTGFTLIEYVHTMRIKEAQKLLAETPLKVIEISEAVGFDNLAHFGRVFKKLNKVPPHQYRKRHRADKLLE</sequence>
<accession>A0AA96LN53</accession>
<organism evidence="5 6">
    <name type="scientific">Paenibacillus aurantius</name>
    <dbReference type="NCBI Taxonomy" id="2918900"/>
    <lineage>
        <taxon>Bacteria</taxon>
        <taxon>Bacillati</taxon>
        <taxon>Bacillota</taxon>
        <taxon>Bacilli</taxon>
        <taxon>Bacillales</taxon>
        <taxon>Paenibacillaceae</taxon>
        <taxon>Paenibacillus</taxon>
    </lineage>
</organism>
<feature type="domain" description="HTH araC/xylS-type" evidence="4">
    <location>
        <begin position="183"/>
        <end position="281"/>
    </location>
</feature>
<dbReference type="PANTHER" id="PTHR43280:SF2">
    <property type="entry name" value="HTH-TYPE TRANSCRIPTIONAL REGULATOR EXSA"/>
    <property type="match status" value="1"/>
</dbReference>
<evidence type="ECO:0000313" key="5">
    <source>
        <dbReference type="EMBL" id="WNQ14207.1"/>
    </source>
</evidence>
<dbReference type="InterPro" id="IPR003313">
    <property type="entry name" value="AraC-bd"/>
</dbReference>
<dbReference type="InterPro" id="IPR037923">
    <property type="entry name" value="HTH-like"/>
</dbReference>
<dbReference type="InterPro" id="IPR018060">
    <property type="entry name" value="HTH_AraC"/>
</dbReference>
<dbReference type="SUPFAM" id="SSF51215">
    <property type="entry name" value="Regulatory protein AraC"/>
    <property type="match status" value="1"/>
</dbReference>
<proteinExistence type="predicted"/>
<evidence type="ECO:0000259" key="4">
    <source>
        <dbReference type="PROSITE" id="PS01124"/>
    </source>
</evidence>
<dbReference type="PROSITE" id="PS00041">
    <property type="entry name" value="HTH_ARAC_FAMILY_1"/>
    <property type="match status" value="1"/>
</dbReference>
<dbReference type="EMBL" id="CP130318">
    <property type="protein sequence ID" value="WNQ14207.1"/>
    <property type="molecule type" value="Genomic_DNA"/>
</dbReference>
<dbReference type="GO" id="GO:0043565">
    <property type="term" value="F:sequence-specific DNA binding"/>
    <property type="evidence" value="ECO:0007669"/>
    <property type="project" value="InterPro"/>
</dbReference>
<dbReference type="Pfam" id="PF12833">
    <property type="entry name" value="HTH_18"/>
    <property type="match status" value="1"/>
</dbReference>
<dbReference type="AlphaFoldDB" id="A0AA96LN53"/>
<dbReference type="InterPro" id="IPR014710">
    <property type="entry name" value="RmlC-like_jellyroll"/>
</dbReference>
<dbReference type="Pfam" id="PF02311">
    <property type="entry name" value="AraC_binding"/>
    <property type="match status" value="1"/>
</dbReference>
<evidence type="ECO:0000256" key="3">
    <source>
        <dbReference type="ARBA" id="ARBA00023163"/>
    </source>
</evidence>
<evidence type="ECO:0000256" key="2">
    <source>
        <dbReference type="ARBA" id="ARBA00023125"/>
    </source>
</evidence>
<keyword evidence="6" id="KW-1185">Reference proteome</keyword>
<dbReference type="PANTHER" id="PTHR43280">
    <property type="entry name" value="ARAC-FAMILY TRANSCRIPTIONAL REGULATOR"/>
    <property type="match status" value="1"/>
</dbReference>
<keyword evidence="3" id="KW-0804">Transcription</keyword>
<dbReference type="Proteomes" id="UP001305702">
    <property type="component" value="Chromosome"/>
</dbReference>
<dbReference type="InterPro" id="IPR018062">
    <property type="entry name" value="HTH_AraC-typ_CS"/>
</dbReference>
<dbReference type="GO" id="GO:0003700">
    <property type="term" value="F:DNA-binding transcription factor activity"/>
    <property type="evidence" value="ECO:0007669"/>
    <property type="project" value="InterPro"/>
</dbReference>
<dbReference type="Gene3D" id="1.10.10.60">
    <property type="entry name" value="Homeodomain-like"/>
    <property type="match status" value="2"/>
</dbReference>
<dbReference type="RefSeq" id="WP_315607985.1">
    <property type="nucleotide sequence ID" value="NZ_CP130318.1"/>
</dbReference>
<dbReference type="SMART" id="SM00342">
    <property type="entry name" value="HTH_ARAC"/>
    <property type="match status" value="1"/>
</dbReference>
<reference evidence="5 6" key="1">
    <citation type="submission" date="2022-02" db="EMBL/GenBank/DDBJ databases">
        <title>Paenibacillus sp. MBLB1776 Whole Genome Shotgun Sequencing.</title>
        <authorList>
            <person name="Hwang C.Y."/>
            <person name="Cho E.-S."/>
            <person name="Seo M.-J."/>
        </authorList>
    </citation>
    <scope>NUCLEOTIDE SEQUENCE [LARGE SCALE GENOMIC DNA]</scope>
    <source>
        <strain evidence="5 6">MBLB1776</strain>
    </source>
</reference>
<dbReference type="SUPFAM" id="SSF46689">
    <property type="entry name" value="Homeodomain-like"/>
    <property type="match status" value="2"/>
</dbReference>
<evidence type="ECO:0000256" key="1">
    <source>
        <dbReference type="ARBA" id="ARBA00023015"/>
    </source>
</evidence>